<comment type="similarity">
    <text evidence="1 2">Belongs to the anti-sigma-factor antagonist family.</text>
</comment>
<dbReference type="CDD" id="cd07043">
    <property type="entry name" value="STAS_anti-anti-sigma_factors"/>
    <property type="match status" value="1"/>
</dbReference>
<dbReference type="SUPFAM" id="SSF52091">
    <property type="entry name" value="SpoIIaa-like"/>
    <property type="match status" value="1"/>
</dbReference>
<name>A0ABS2AFF2_9ACTN</name>
<dbReference type="Gene3D" id="3.30.750.24">
    <property type="entry name" value="STAS domain"/>
    <property type="match status" value="1"/>
</dbReference>
<proteinExistence type="inferred from homology"/>
<protein>
    <recommendedName>
        <fullName evidence="2">Anti-sigma factor antagonist</fullName>
    </recommendedName>
</protein>
<feature type="domain" description="STAS" evidence="3">
    <location>
        <begin position="12"/>
        <end position="97"/>
    </location>
</feature>
<dbReference type="EMBL" id="JAENHP010000006">
    <property type="protein sequence ID" value="MBM2618006.1"/>
    <property type="molecule type" value="Genomic_DNA"/>
</dbReference>
<evidence type="ECO:0000259" key="3">
    <source>
        <dbReference type="PROSITE" id="PS50801"/>
    </source>
</evidence>
<dbReference type="PANTHER" id="PTHR33495">
    <property type="entry name" value="ANTI-SIGMA FACTOR ANTAGONIST TM_1081-RELATED-RELATED"/>
    <property type="match status" value="1"/>
</dbReference>
<dbReference type="InterPro" id="IPR002645">
    <property type="entry name" value="STAS_dom"/>
</dbReference>
<sequence length="124" mass="12902">MESSINRSLDADGSATVTVVGEVDFSNADELAGSVRDAVTEWSPPSVRVDLKSATFIDSTGLGALIEGYRAATEIESRFLVINPSPAFRRVLEVTGLCDFFGLGATVEAGGETETAGQTRATGA</sequence>
<evidence type="ECO:0000313" key="4">
    <source>
        <dbReference type="EMBL" id="MBM2618006.1"/>
    </source>
</evidence>
<evidence type="ECO:0000313" key="5">
    <source>
        <dbReference type="Proteomes" id="UP000632138"/>
    </source>
</evidence>
<dbReference type="Pfam" id="PF01740">
    <property type="entry name" value="STAS"/>
    <property type="match status" value="1"/>
</dbReference>
<dbReference type="RefSeq" id="WP_203378016.1">
    <property type="nucleotide sequence ID" value="NZ_JAENHP010000006.1"/>
</dbReference>
<comment type="caution">
    <text evidence="4">The sequence shown here is derived from an EMBL/GenBank/DDBJ whole genome shotgun (WGS) entry which is preliminary data.</text>
</comment>
<evidence type="ECO:0000256" key="2">
    <source>
        <dbReference type="RuleBase" id="RU003749"/>
    </source>
</evidence>
<evidence type="ECO:0000256" key="1">
    <source>
        <dbReference type="ARBA" id="ARBA00009013"/>
    </source>
</evidence>
<gene>
    <name evidence="4" type="ORF">JIG36_20825</name>
</gene>
<dbReference type="NCBIfam" id="TIGR00377">
    <property type="entry name" value="ant_ant_sig"/>
    <property type="match status" value="1"/>
</dbReference>
<keyword evidence="5" id="KW-1185">Reference proteome</keyword>
<dbReference type="InterPro" id="IPR036513">
    <property type="entry name" value="STAS_dom_sf"/>
</dbReference>
<dbReference type="InterPro" id="IPR003658">
    <property type="entry name" value="Anti-sigma_ant"/>
</dbReference>
<reference evidence="4 5" key="1">
    <citation type="submission" date="2021-01" db="EMBL/GenBank/DDBJ databases">
        <title>Actinoplanes sp. nov. LDG1-06 isolated from lichen.</title>
        <authorList>
            <person name="Saeng-In P."/>
            <person name="Phongsopitanun W."/>
            <person name="Kanchanasin P."/>
            <person name="Yuki M."/>
            <person name="Kudo T."/>
            <person name="Ohkuma M."/>
            <person name="Tanasupawat S."/>
        </authorList>
    </citation>
    <scope>NUCLEOTIDE SEQUENCE [LARGE SCALE GENOMIC DNA]</scope>
    <source>
        <strain evidence="4 5">LDG1-06</strain>
    </source>
</reference>
<organism evidence="4 5">
    <name type="scientific">Paractinoplanes ovalisporus</name>
    <dbReference type="NCBI Taxonomy" id="2810368"/>
    <lineage>
        <taxon>Bacteria</taxon>
        <taxon>Bacillati</taxon>
        <taxon>Actinomycetota</taxon>
        <taxon>Actinomycetes</taxon>
        <taxon>Micromonosporales</taxon>
        <taxon>Micromonosporaceae</taxon>
        <taxon>Paractinoplanes</taxon>
    </lineage>
</organism>
<accession>A0ABS2AFF2</accession>
<dbReference type="PROSITE" id="PS50801">
    <property type="entry name" value="STAS"/>
    <property type="match status" value="1"/>
</dbReference>
<dbReference type="PANTHER" id="PTHR33495:SF2">
    <property type="entry name" value="ANTI-SIGMA FACTOR ANTAGONIST TM_1081-RELATED"/>
    <property type="match status" value="1"/>
</dbReference>
<dbReference type="Proteomes" id="UP000632138">
    <property type="component" value="Unassembled WGS sequence"/>
</dbReference>